<dbReference type="InterPro" id="IPR001932">
    <property type="entry name" value="PPM-type_phosphatase-like_dom"/>
</dbReference>
<dbReference type="OrthoDB" id="10264738at2759"/>
<evidence type="ECO:0000256" key="3">
    <source>
        <dbReference type="ARBA" id="ARBA00013081"/>
    </source>
</evidence>
<name>A0A2V0NM75_9CHLO</name>
<dbReference type="SMART" id="SM00332">
    <property type="entry name" value="PP2Cc"/>
    <property type="match status" value="1"/>
</dbReference>
<organism evidence="12 13">
    <name type="scientific">Raphidocelis subcapitata</name>
    <dbReference type="NCBI Taxonomy" id="307507"/>
    <lineage>
        <taxon>Eukaryota</taxon>
        <taxon>Viridiplantae</taxon>
        <taxon>Chlorophyta</taxon>
        <taxon>core chlorophytes</taxon>
        <taxon>Chlorophyceae</taxon>
        <taxon>CS clade</taxon>
        <taxon>Sphaeropleales</taxon>
        <taxon>Selenastraceae</taxon>
        <taxon>Raphidocelis</taxon>
    </lineage>
</organism>
<dbReference type="InterPro" id="IPR015655">
    <property type="entry name" value="PP2C"/>
</dbReference>
<dbReference type="AlphaFoldDB" id="A0A2V0NM75"/>
<protein>
    <recommendedName>
        <fullName evidence="3">protein-serine/threonine phosphatase</fullName>
        <ecNumber evidence="3">3.1.3.16</ecNumber>
    </recommendedName>
</protein>
<comment type="cofactor">
    <cofactor evidence="1">
        <name>Mn(2+)</name>
        <dbReference type="ChEBI" id="CHEBI:29035"/>
    </cofactor>
</comment>
<evidence type="ECO:0000256" key="9">
    <source>
        <dbReference type="RuleBase" id="RU003465"/>
    </source>
</evidence>
<dbReference type="InterPro" id="IPR000222">
    <property type="entry name" value="PP2C_BS"/>
</dbReference>
<evidence type="ECO:0000256" key="5">
    <source>
        <dbReference type="ARBA" id="ARBA00022801"/>
    </source>
</evidence>
<evidence type="ECO:0000313" key="12">
    <source>
        <dbReference type="EMBL" id="GBF88576.1"/>
    </source>
</evidence>
<dbReference type="CDD" id="cd00143">
    <property type="entry name" value="PP2Cc"/>
    <property type="match status" value="1"/>
</dbReference>
<evidence type="ECO:0000256" key="7">
    <source>
        <dbReference type="ARBA" id="ARBA00022912"/>
    </source>
</evidence>
<dbReference type="PROSITE" id="PS01032">
    <property type="entry name" value="PPM_1"/>
    <property type="match status" value="1"/>
</dbReference>
<evidence type="ECO:0000313" key="13">
    <source>
        <dbReference type="Proteomes" id="UP000247498"/>
    </source>
</evidence>
<dbReference type="Gene3D" id="3.60.40.10">
    <property type="entry name" value="PPM-type phosphatase domain"/>
    <property type="match status" value="1"/>
</dbReference>
<feature type="region of interest" description="Disordered" evidence="10">
    <location>
        <begin position="1"/>
        <end position="22"/>
    </location>
</feature>
<gene>
    <name evidence="12" type="ORF">Rsub_01291</name>
</gene>
<keyword evidence="4" id="KW-0479">Metal-binding</keyword>
<evidence type="ECO:0000256" key="4">
    <source>
        <dbReference type="ARBA" id="ARBA00022723"/>
    </source>
</evidence>
<evidence type="ECO:0000256" key="2">
    <source>
        <dbReference type="ARBA" id="ARBA00001946"/>
    </source>
</evidence>
<dbReference type="EMBL" id="BDRX01000005">
    <property type="protein sequence ID" value="GBF88576.1"/>
    <property type="molecule type" value="Genomic_DNA"/>
</dbReference>
<feature type="domain" description="PPM-type phosphatase" evidence="11">
    <location>
        <begin position="42"/>
        <end position="336"/>
    </location>
</feature>
<keyword evidence="7 9" id="KW-0904">Protein phosphatase</keyword>
<dbReference type="PROSITE" id="PS51746">
    <property type="entry name" value="PPM_2"/>
    <property type="match status" value="1"/>
</dbReference>
<comment type="cofactor">
    <cofactor evidence="2">
        <name>Mg(2+)</name>
        <dbReference type="ChEBI" id="CHEBI:18420"/>
    </cofactor>
</comment>
<keyword evidence="5 9" id="KW-0378">Hydrolase</keyword>
<evidence type="ECO:0000256" key="6">
    <source>
        <dbReference type="ARBA" id="ARBA00022842"/>
    </source>
</evidence>
<dbReference type="PANTHER" id="PTHR47992">
    <property type="entry name" value="PROTEIN PHOSPHATASE"/>
    <property type="match status" value="1"/>
</dbReference>
<proteinExistence type="inferred from homology"/>
<sequence length="337" mass="34780">MASSPALARSRGAPPAPCRSRTRVSVSARASAQTASAVSVKEVGTFTVRGTVRKVNEDRFSTKADAAAPAGKPLAFAGVYDGHGGSAVAEWLESKLYGYVADKWSAANPQAAITAAFLAADKELLSTRGGFMGMGERGVGGSKCGATAATIVLYEANGQRRLLAANIGDARTLLIRGGAAIDLSEEHVPDKESERVRIEANNPNPKNPMVRYVGGTWRVGGLLALSRAFGDAYLKGSLQFEGVSQGYNNYGSGFGVVAEPYTVDMELTEEDTHIVLASDGLFAEEARGGGGGLDNDTVAELCTAGAASCGALAQTMAGAAQKVGSTDDVTVVVLRLK</sequence>
<evidence type="ECO:0000256" key="10">
    <source>
        <dbReference type="SAM" id="MobiDB-lite"/>
    </source>
</evidence>
<dbReference type="InParanoid" id="A0A2V0NM75"/>
<dbReference type="EC" id="3.1.3.16" evidence="3"/>
<dbReference type="SUPFAM" id="SSF81606">
    <property type="entry name" value="PP2C-like"/>
    <property type="match status" value="1"/>
</dbReference>
<comment type="caution">
    <text evidence="12">The sequence shown here is derived from an EMBL/GenBank/DDBJ whole genome shotgun (WGS) entry which is preliminary data.</text>
</comment>
<keyword evidence="6" id="KW-0460">Magnesium</keyword>
<dbReference type="GO" id="GO:0004722">
    <property type="term" value="F:protein serine/threonine phosphatase activity"/>
    <property type="evidence" value="ECO:0007669"/>
    <property type="project" value="UniProtKB-EC"/>
</dbReference>
<evidence type="ECO:0000259" key="11">
    <source>
        <dbReference type="PROSITE" id="PS51746"/>
    </source>
</evidence>
<evidence type="ECO:0000256" key="8">
    <source>
        <dbReference type="ARBA" id="ARBA00023211"/>
    </source>
</evidence>
<keyword evidence="13" id="KW-1185">Reference proteome</keyword>
<dbReference type="STRING" id="307507.A0A2V0NM75"/>
<reference evidence="12 13" key="1">
    <citation type="journal article" date="2018" name="Sci. Rep.">
        <title>Raphidocelis subcapitata (=Pseudokirchneriella subcapitata) provides an insight into genome evolution and environmental adaptations in the Sphaeropleales.</title>
        <authorList>
            <person name="Suzuki S."/>
            <person name="Yamaguchi H."/>
            <person name="Nakajima N."/>
            <person name="Kawachi M."/>
        </authorList>
    </citation>
    <scope>NUCLEOTIDE SEQUENCE [LARGE SCALE GENOMIC DNA]</scope>
    <source>
        <strain evidence="12 13">NIES-35</strain>
    </source>
</reference>
<dbReference type="GO" id="GO:0046872">
    <property type="term" value="F:metal ion binding"/>
    <property type="evidence" value="ECO:0007669"/>
    <property type="project" value="UniProtKB-KW"/>
</dbReference>
<keyword evidence="8" id="KW-0464">Manganese</keyword>
<accession>A0A2V0NM75</accession>
<dbReference type="Proteomes" id="UP000247498">
    <property type="component" value="Unassembled WGS sequence"/>
</dbReference>
<comment type="similarity">
    <text evidence="9">Belongs to the PP2C family.</text>
</comment>
<evidence type="ECO:0000256" key="1">
    <source>
        <dbReference type="ARBA" id="ARBA00001936"/>
    </source>
</evidence>
<dbReference type="Pfam" id="PF00481">
    <property type="entry name" value="PP2C"/>
    <property type="match status" value="1"/>
</dbReference>
<dbReference type="InterPro" id="IPR036457">
    <property type="entry name" value="PPM-type-like_dom_sf"/>
</dbReference>